<evidence type="ECO:0000313" key="5">
    <source>
        <dbReference type="Proteomes" id="UP000674938"/>
    </source>
</evidence>
<organism evidence="4 5">
    <name type="scientific">Vagococcus allomyrinae</name>
    <dbReference type="NCBI Taxonomy" id="2794353"/>
    <lineage>
        <taxon>Bacteria</taxon>
        <taxon>Bacillati</taxon>
        <taxon>Bacillota</taxon>
        <taxon>Bacilli</taxon>
        <taxon>Lactobacillales</taxon>
        <taxon>Enterococcaceae</taxon>
        <taxon>Vagococcus</taxon>
    </lineage>
</organism>
<dbReference type="Pfam" id="PF05043">
    <property type="entry name" value="Mga"/>
    <property type="match status" value="1"/>
</dbReference>
<dbReference type="InterPro" id="IPR036388">
    <property type="entry name" value="WH-like_DNA-bd_sf"/>
</dbReference>
<dbReference type="Gene3D" id="1.10.10.10">
    <property type="entry name" value="Winged helix-like DNA-binding domain superfamily/Winged helix DNA-binding domain"/>
    <property type="match status" value="2"/>
</dbReference>
<evidence type="ECO:0000256" key="1">
    <source>
        <dbReference type="ARBA" id="ARBA00023015"/>
    </source>
</evidence>
<dbReference type="InterPro" id="IPR007737">
    <property type="entry name" value="Mga_HTH"/>
</dbReference>
<name>A0A940P5U7_9ENTE</name>
<dbReference type="RefSeq" id="WP_209525198.1">
    <property type="nucleotide sequence ID" value="NZ_JAEEGA010000002.1"/>
</dbReference>
<evidence type="ECO:0000259" key="3">
    <source>
        <dbReference type="Pfam" id="PF05043"/>
    </source>
</evidence>
<dbReference type="AlphaFoldDB" id="A0A940P5U7"/>
<dbReference type="EMBL" id="JAEEGA010000002">
    <property type="protein sequence ID" value="MBP1040306.1"/>
    <property type="molecule type" value="Genomic_DNA"/>
</dbReference>
<evidence type="ECO:0000256" key="2">
    <source>
        <dbReference type="ARBA" id="ARBA00023163"/>
    </source>
</evidence>
<protein>
    <submittedName>
        <fullName evidence="4">Helix-turn-helix domain-containing protein</fullName>
    </submittedName>
</protein>
<feature type="domain" description="Mga helix-turn-helix" evidence="3">
    <location>
        <begin position="78"/>
        <end position="162"/>
    </location>
</feature>
<sequence>MISLLTSSEKRQLQLLDFLNRSITWWKIDTLASELQVSDNKIRKDIEKLLAFSQTEDNVFEILLDPLKGVYLKTDAQTSIQLIQSKYVKQTVSYQLIDALVQSNEISLNDLLTKLYLSRSTLYRHVRRLNKVLAKNKLEISVPSADLVGEEAAIREFLYYFYWSVADDGDWPFKTITSDTVYLSVKDYTDFGNIKYSKVEVIQVMFRLAINFMRHSQKKFIQSMAGVEYVDPYRKAYIASVSDLMPAIIPPDYRQNEENFLRLLIVSYPFLDERHLDYQKINRWYQKQNGQAYQLMFAIRQQLVAVSTDKPLVDNPILEFRLLAICIYSMVFPQLHLQLSATRNKNQQFVNRLPEVYNKVSKVITPEKGGRNDLLLAEVYRVLEKSELIQLFQPLLYVKLRCVKSPLTEPDLKRELLNRAKQKLSVDITKDNQQSTFSYDVFISDMRIPYTEQVKSKRFYLWQTQPTERDWEEIAKILSECAAADSLEE</sequence>
<evidence type="ECO:0000313" key="4">
    <source>
        <dbReference type="EMBL" id="MBP1040306.1"/>
    </source>
</evidence>
<gene>
    <name evidence="4" type="ORF">I6N95_04690</name>
</gene>
<proteinExistence type="predicted"/>
<keyword evidence="2" id="KW-0804">Transcription</keyword>
<keyword evidence="1" id="KW-0805">Transcription regulation</keyword>
<keyword evidence="5" id="KW-1185">Reference proteome</keyword>
<reference evidence="4" key="1">
    <citation type="submission" date="2020-12" db="EMBL/GenBank/DDBJ databases">
        <title>Vagococcus allomyrinae sp. nov. and Enterococcus lavae sp. nov., isolated from the larvae of Allomyrina dichotoma.</title>
        <authorList>
            <person name="Lee S.D."/>
        </authorList>
    </citation>
    <scope>NUCLEOTIDE SEQUENCE</scope>
    <source>
        <strain evidence="4">BWB3-3</strain>
    </source>
</reference>
<dbReference type="PANTHER" id="PTHR30185">
    <property type="entry name" value="CRYPTIC BETA-GLUCOSIDE BGL OPERON ANTITERMINATOR"/>
    <property type="match status" value="1"/>
</dbReference>
<dbReference type="PANTHER" id="PTHR30185:SF13">
    <property type="entry name" value="LICABCH OPERON REGULATOR-RELATED"/>
    <property type="match status" value="1"/>
</dbReference>
<accession>A0A940P5U7</accession>
<dbReference type="InterPro" id="IPR050661">
    <property type="entry name" value="BglG_antiterminators"/>
</dbReference>
<dbReference type="Proteomes" id="UP000674938">
    <property type="component" value="Unassembled WGS sequence"/>
</dbReference>
<comment type="caution">
    <text evidence="4">The sequence shown here is derived from an EMBL/GenBank/DDBJ whole genome shotgun (WGS) entry which is preliminary data.</text>
</comment>